<dbReference type="EMBL" id="JAVRBK010000007">
    <property type="protein sequence ID" value="KAK5641942.1"/>
    <property type="molecule type" value="Genomic_DNA"/>
</dbReference>
<keyword evidence="2" id="KW-1185">Reference proteome</keyword>
<sequence length="529" mass="60760">MDQNRQENNPSQHTLQVHMHLLCCPCNSVMYPYYAPGYRPPILSQPPPIARPSYLHHYQYTQLHVNPPYNMSLPPPVTQSLPQNMNQTQPAVEIAFEPPPRDRRILDKQDSEETRFVADNNRNALIPFTSFGENPLSIDQLQGIFRNLTATQVASLSTDNYIKYLDNGCFIGETIAKKNEQRPCFKNIQNLCNRTRSEVTKPNITVSNIHSQGLPWATKDFIFAFVRAINCWCILRGYLGKDGNLGKIDREISEEFRECYANWEKWTKQLTYHLIQTFHNLDEANSSSNLNAQSPFTCTNLSNKAKFATLHEPQKKKEAATLKKFQEFYIYRRPRPPISSTIILNRRARFHQEMTIPITTVTFVETDCEVISNPYRGSPIGKEYSTYRRSTWEFRNGGLTSAAWGAFGNIIKELERLDISKPGVCLVRSGCCQMCTGRLELAAISKKLQTKVYYYVNEVIHDFRQFINFAYDTYSVIGLFRDAFEKMLKQSFIGLDFSHITGAETDSVGPLVFTERGRNKHNPEGDGDH</sequence>
<evidence type="ECO:0000313" key="1">
    <source>
        <dbReference type="EMBL" id="KAK5641942.1"/>
    </source>
</evidence>
<gene>
    <name evidence="1" type="ORF">RI129_010489</name>
</gene>
<proteinExistence type="predicted"/>
<comment type="caution">
    <text evidence="1">The sequence shown here is derived from an EMBL/GenBank/DDBJ whole genome shotgun (WGS) entry which is preliminary data.</text>
</comment>
<protein>
    <submittedName>
        <fullName evidence="1">Uncharacterized protein</fullName>
    </submittedName>
</protein>
<dbReference type="Proteomes" id="UP001329430">
    <property type="component" value="Chromosome 7"/>
</dbReference>
<accession>A0AAN7ZFT3</accession>
<reference evidence="1 2" key="1">
    <citation type="journal article" date="2024" name="Insects">
        <title>An Improved Chromosome-Level Genome Assembly of the Firefly Pyrocoelia pectoralis.</title>
        <authorList>
            <person name="Fu X."/>
            <person name="Meyer-Rochow V.B."/>
            <person name="Ballantyne L."/>
            <person name="Zhu X."/>
        </authorList>
    </citation>
    <scope>NUCLEOTIDE SEQUENCE [LARGE SCALE GENOMIC DNA]</scope>
    <source>
        <strain evidence="1">XCY_ONT2</strain>
    </source>
</reference>
<evidence type="ECO:0000313" key="2">
    <source>
        <dbReference type="Proteomes" id="UP001329430"/>
    </source>
</evidence>
<dbReference type="AlphaFoldDB" id="A0AAN7ZFT3"/>
<organism evidence="1 2">
    <name type="scientific">Pyrocoelia pectoralis</name>
    <dbReference type="NCBI Taxonomy" id="417401"/>
    <lineage>
        <taxon>Eukaryota</taxon>
        <taxon>Metazoa</taxon>
        <taxon>Ecdysozoa</taxon>
        <taxon>Arthropoda</taxon>
        <taxon>Hexapoda</taxon>
        <taxon>Insecta</taxon>
        <taxon>Pterygota</taxon>
        <taxon>Neoptera</taxon>
        <taxon>Endopterygota</taxon>
        <taxon>Coleoptera</taxon>
        <taxon>Polyphaga</taxon>
        <taxon>Elateriformia</taxon>
        <taxon>Elateroidea</taxon>
        <taxon>Lampyridae</taxon>
        <taxon>Lampyrinae</taxon>
        <taxon>Pyrocoelia</taxon>
    </lineage>
</organism>
<name>A0AAN7ZFT3_9COLE</name>